<dbReference type="Pfam" id="PF20419">
    <property type="entry name" value="DUF6701"/>
    <property type="match status" value="1"/>
</dbReference>
<accession>A0A8J2U6Y0</accession>
<gene>
    <name evidence="4" type="ORF">GCM10011369_26180</name>
</gene>
<dbReference type="RefSeq" id="WP_087506259.1">
    <property type="nucleotide sequence ID" value="NZ_BMDX01000014.1"/>
</dbReference>
<dbReference type="Proteomes" id="UP000619743">
    <property type="component" value="Unassembled WGS sequence"/>
</dbReference>
<evidence type="ECO:0000256" key="1">
    <source>
        <dbReference type="SAM" id="MobiDB-lite"/>
    </source>
</evidence>
<feature type="chain" id="PRO_5035160784" description="DUF6701 domain-containing protein" evidence="2">
    <location>
        <begin position="27"/>
        <end position="1144"/>
    </location>
</feature>
<dbReference type="EMBL" id="BMDX01000014">
    <property type="protein sequence ID" value="GGA82942.1"/>
    <property type="molecule type" value="Genomic_DNA"/>
</dbReference>
<feature type="compositionally biased region" description="Basic and acidic residues" evidence="1">
    <location>
        <begin position="1133"/>
        <end position="1144"/>
    </location>
</feature>
<reference evidence="5" key="1">
    <citation type="journal article" date="2019" name="Int. J. Syst. Evol. Microbiol.">
        <title>The Global Catalogue of Microorganisms (GCM) 10K type strain sequencing project: providing services to taxonomists for standard genome sequencing and annotation.</title>
        <authorList>
            <consortium name="The Broad Institute Genomics Platform"/>
            <consortium name="The Broad Institute Genome Sequencing Center for Infectious Disease"/>
            <person name="Wu L."/>
            <person name="Ma J."/>
        </authorList>
    </citation>
    <scope>NUCLEOTIDE SEQUENCE [LARGE SCALE GENOMIC DNA]</scope>
    <source>
        <strain evidence="5">CGMCC 1.10130</strain>
    </source>
</reference>
<keyword evidence="5" id="KW-1185">Reference proteome</keyword>
<name>A0A8J2U6Y0_9GAMM</name>
<proteinExistence type="predicted"/>
<evidence type="ECO:0000313" key="5">
    <source>
        <dbReference type="Proteomes" id="UP000619743"/>
    </source>
</evidence>
<sequence length="1144" mass="122480">MSQPVALFRLIALLILVVGANPFVVAATCDDVLKVTLQGVREAEGSNTGSYFNQNSSQAKIRNAQGQEFDFVRLINNQPGGCPGVQGGRCVISGNPGVRGNLVYDLSLNPSAPNVNAYNGLRVYLGVPDWLDPYFNNSNISYTDDTYNRVDVGGDVYLWGGIDANENDRGYVEYTIDNLTIYNTGEVYSPPGDLLIPQGYVAQGQFYTQGNSRPDGWDDFIDDIPVGDASGFFSQLIAALFGGDEAVTQVDRIDFVLDALDRGLQVPSSEVGSYVVFVFADGEIPNSLVEFLWPLDHPSETTRVRLNGQLSLNNSAAGMNEPSSSPISNLVVHTNSRVTMSGGVFRGALIQDNRTSQGTSEVLEINNRDVEFYGAASVEGGFEFTGGDFYYEAQALDADFDDICESTSTEVDLFIDAKKDTALTCEVVDVELRVERGGSTVTDFEGIVSLTTSTSQGSWVGAGYSFNGSLNNTGSGNGSYEFVASDNGQVLVGFRHPAIGTVSMEMTKDTTTSDPDSVTFVPDGLSVEFNPEYPTANDPFELLVKAVKPSDSDPSQCVSDINYEGAKNIAFAMRYADSGQTVFVPLTQDGEIIPEQGNGTIIRQLNFSQGVSEPALQDVNYRDVGGIEVVVSDQDFADEFPDQPPLTGEGATTVIPESVKVLDVRTQLAGAQCGQQNLGGNATQGAAFTAAGDPFEALVSGLVANCEPTGSVCDPTAVACAAPNFKAPVAISVELDTPAAGTEGALTGDQPGENDFASGSAVAGNLRYDEVGSIKLKSLVTDYAGTGEDFADEVIVGRFYPAYLERTEDSVRDLPAARPGCLNLGIGEDHFSYLSAPNQQISFELVARERGGELTENYQQDDDNPDNHYAFTANDPSYLLYDDSTELTDRLQGLPDPLVWSGGKVLIDDEGFSVERLYTSQTPLTSIEDGPFTSPEIGLSLEGGDGETFQQQELTYDCGGSTCPQPAIDLLDEPIAELRYGRLRADDGYSPDSLDLHVPLVVEYWNGSNFVVNSWDSCTELGFALMSFDPEKSNADAVDIGTGSSTLALTRDRSNYVGSGATVLTQDGRVWLRYTAPNDSGSATHYVGDGGASSPDTDWPDWLKYNWDGDQGSDISPGDDASVSGVATFGRTRGSDRVISRREL</sequence>
<feature type="domain" description="DUF6701" evidence="3">
    <location>
        <begin position="517"/>
        <end position="1143"/>
    </location>
</feature>
<evidence type="ECO:0000259" key="3">
    <source>
        <dbReference type="Pfam" id="PF20419"/>
    </source>
</evidence>
<feature type="region of interest" description="Disordered" evidence="1">
    <location>
        <begin position="1110"/>
        <end position="1144"/>
    </location>
</feature>
<dbReference type="AlphaFoldDB" id="A0A8J2U6Y0"/>
<comment type="caution">
    <text evidence="4">The sequence shown here is derived from an EMBL/GenBank/DDBJ whole genome shotgun (WGS) entry which is preliminary data.</text>
</comment>
<dbReference type="OrthoDB" id="9790247at2"/>
<keyword evidence="2" id="KW-0732">Signal</keyword>
<dbReference type="InterPro" id="IPR046524">
    <property type="entry name" value="DUF6701"/>
</dbReference>
<evidence type="ECO:0000256" key="2">
    <source>
        <dbReference type="SAM" id="SignalP"/>
    </source>
</evidence>
<evidence type="ECO:0000313" key="4">
    <source>
        <dbReference type="EMBL" id="GGA82942.1"/>
    </source>
</evidence>
<organism evidence="4 5">
    <name type="scientific">Neiella marina</name>
    <dbReference type="NCBI Taxonomy" id="508461"/>
    <lineage>
        <taxon>Bacteria</taxon>
        <taxon>Pseudomonadati</taxon>
        <taxon>Pseudomonadota</taxon>
        <taxon>Gammaproteobacteria</taxon>
        <taxon>Alteromonadales</taxon>
        <taxon>Echinimonadaceae</taxon>
        <taxon>Neiella</taxon>
    </lineage>
</organism>
<feature type="signal peptide" evidence="2">
    <location>
        <begin position="1"/>
        <end position="26"/>
    </location>
</feature>
<protein>
    <recommendedName>
        <fullName evidence="3">DUF6701 domain-containing protein</fullName>
    </recommendedName>
</protein>